<comment type="caution">
    <text evidence="8">The sequence shown here is derived from an EMBL/GenBank/DDBJ whole genome shotgun (WGS) entry which is preliminary data.</text>
</comment>
<keyword evidence="3 7" id="KW-0698">rRNA processing</keyword>
<dbReference type="PIRSF" id="PIRSF004486">
    <property type="entry name" value="MraW"/>
    <property type="match status" value="1"/>
</dbReference>
<dbReference type="NCBIfam" id="TIGR00006">
    <property type="entry name" value="16S rRNA (cytosine(1402)-N(4))-methyltransferase RsmH"/>
    <property type="match status" value="1"/>
</dbReference>
<dbReference type="HAMAP" id="MF_01007">
    <property type="entry name" value="16SrRNA_methyltr_H"/>
    <property type="match status" value="1"/>
</dbReference>
<protein>
    <recommendedName>
        <fullName evidence="7">Ribosomal RNA small subunit methyltransferase H</fullName>
        <ecNumber evidence="7">2.1.1.199</ecNumber>
    </recommendedName>
    <alternativeName>
        <fullName evidence="7">16S rRNA m(4)C1402 methyltransferase</fullName>
    </alternativeName>
    <alternativeName>
        <fullName evidence="7">rRNA (cytosine-N(4)-)-methyltransferase RsmH</fullName>
    </alternativeName>
</protein>
<feature type="binding site" evidence="7">
    <location>
        <position position="86"/>
    </location>
    <ligand>
        <name>S-adenosyl-L-methionine</name>
        <dbReference type="ChEBI" id="CHEBI:59789"/>
    </ligand>
</feature>
<feature type="binding site" evidence="7">
    <location>
        <position position="108"/>
    </location>
    <ligand>
        <name>S-adenosyl-L-methionine</name>
        <dbReference type="ChEBI" id="CHEBI:59789"/>
    </ligand>
</feature>
<dbReference type="GO" id="GO:0071424">
    <property type="term" value="F:rRNA (cytosine-N4-)-methyltransferase activity"/>
    <property type="evidence" value="ECO:0007669"/>
    <property type="project" value="UniProtKB-UniRule"/>
</dbReference>
<name>A0A3N5ZD87_9ALTE</name>
<accession>A0A3N5ZD87</accession>
<keyword evidence="5 7" id="KW-0808">Transferase</keyword>
<dbReference type="PANTHER" id="PTHR11265:SF0">
    <property type="entry name" value="12S RRNA N4-METHYLCYTIDINE METHYLTRANSFERASE"/>
    <property type="match status" value="1"/>
</dbReference>
<keyword evidence="4 7" id="KW-0489">Methyltransferase</keyword>
<dbReference type="InterPro" id="IPR029063">
    <property type="entry name" value="SAM-dependent_MTases_sf"/>
</dbReference>
<evidence type="ECO:0000256" key="3">
    <source>
        <dbReference type="ARBA" id="ARBA00022552"/>
    </source>
</evidence>
<evidence type="ECO:0000256" key="6">
    <source>
        <dbReference type="ARBA" id="ARBA00022691"/>
    </source>
</evidence>
<dbReference type="OrthoDB" id="9806637at2"/>
<dbReference type="Gene3D" id="1.10.150.170">
    <property type="entry name" value="Putative methyltransferase TM0872, insert domain"/>
    <property type="match status" value="1"/>
</dbReference>
<evidence type="ECO:0000256" key="7">
    <source>
        <dbReference type="HAMAP-Rule" id="MF_01007"/>
    </source>
</evidence>
<evidence type="ECO:0000256" key="2">
    <source>
        <dbReference type="ARBA" id="ARBA00022490"/>
    </source>
</evidence>
<dbReference type="SUPFAM" id="SSF53335">
    <property type="entry name" value="S-adenosyl-L-methionine-dependent methyltransferases"/>
    <property type="match status" value="1"/>
</dbReference>
<evidence type="ECO:0000256" key="5">
    <source>
        <dbReference type="ARBA" id="ARBA00022679"/>
    </source>
</evidence>
<dbReference type="EC" id="2.1.1.199" evidence="7"/>
<reference evidence="8 9" key="1">
    <citation type="submission" date="2018-11" db="EMBL/GenBank/DDBJ databases">
        <authorList>
            <person name="Ye M.-Q."/>
            <person name="Du Z.-J."/>
        </authorList>
    </citation>
    <scope>NUCLEOTIDE SEQUENCE [LARGE SCALE GENOMIC DNA]</scope>
    <source>
        <strain evidence="8 9">U0105</strain>
    </source>
</reference>
<comment type="subcellular location">
    <subcellularLocation>
        <location evidence="7">Cytoplasm</location>
    </subcellularLocation>
</comment>
<evidence type="ECO:0000313" key="9">
    <source>
        <dbReference type="Proteomes" id="UP000275281"/>
    </source>
</evidence>
<evidence type="ECO:0000256" key="4">
    <source>
        <dbReference type="ARBA" id="ARBA00022603"/>
    </source>
</evidence>
<dbReference type="InterPro" id="IPR002903">
    <property type="entry name" value="RsmH"/>
</dbReference>
<evidence type="ECO:0000256" key="1">
    <source>
        <dbReference type="ARBA" id="ARBA00010396"/>
    </source>
</evidence>
<feature type="binding site" evidence="7">
    <location>
        <begin position="40"/>
        <end position="42"/>
    </location>
    <ligand>
        <name>S-adenosyl-L-methionine</name>
        <dbReference type="ChEBI" id="CHEBI:59789"/>
    </ligand>
</feature>
<dbReference type="AlphaFoldDB" id="A0A3N5ZD87"/>
<dbReference type="Gene3D" id="3.40.50.150">
    <property type="entry name" value="Vaccinia Virus protein VP39"/>
    <property type="match status" value="1"/>
</dbReference>
<dbReference type="RefSeq" id="WP_124025941.1">
    <property type="nucleotide sequence ID" value="NZ_JBHRSN010000005.1"/>
</dbReference>
<feature type="binding site" evidence="7">
    <location>
        <position position="115"/>
    </location>
    <ligand>
        <name>S-adenosyl-L-methionine</name>
        <dbReference type="ChEBI" id="CHEBI:59789"/>
    </ligand>
</feature>
<dbReference type="GO" id="GO:0005737">
    <property type="term" value="C:cytoplasm"/>
    <property type="evidence" value="ECO:0007669"/>
    <property type="project" value="UniProtKB-SubCell"/>
</dbReference>
<comment type="catalytic activity">
    <reaction evidence="7">
        <text>cytidine(1402) in 16S rRNA + S-adenosyl-L-methionine = N(4)-methylcytidine(1402) in 16S rRNA + S-adenosyl-L-homocysteine + H(+)</text>
        <dbReference type="Rhea" id="RHEA:42928"/>
        <dbReference type="Rhea" id="RHEA-COMP:10286"/>
        <dbReference type="Rhea" id="RHEA-COMP:10287"/>
        <dbReference type="ChEBI" id="CHEBI:15378"/>
        <dbReference type="ChEBI" id="CHEBI:57856"/>
        <dbReference type="ChEBI" id="CHEBI:59789"/>
        <dbReference type="ChEBI" id="CHEBI:74506"/>
        <dbReference type="ChEBI" id="CHEBI:82748"/>
        <dbReference type="EC" id="2.1.1.199"/>
    </reaction>
</comment>
<dbReference type="SUPFAM" id="SSF81799">
    <property type="entry name" value="Putative methyltransferase TM0872, insert domain"/>
    <property type="match status" value="1"/>
</dbReference>
<dbReference type="Proteomes" id="UP000275281">
    <property type="component" value="Unassembled WGS sequence"/>
</dbReference>
<dbReference type="Pfam" id="PF01795">
    <property type="entry name" value="Methyltransf_5"/>
    <property type="match status" value="1"/>
</dbReference>
<dbReference type="GO" id="GO:0070475">
    <property type="term" value="P:rRNA base methylation"/>
    <property type="evidence" value="ECO:0007669"/>
    <property type="project" value="UniProtKB-UniRule"/>
</dbReference>
<feature type="binding site" evidence="7">
    <location>
        <position position="60"/>
    </location>
    <ligand>
        <name>S-adenosyl-L-methionine</name>
        <dbReference type="ChEBI" id="CHEBI:59789"/>
    </ligand>
</feature>
<keyword evidence="6 7" id="KW-0949">S-adenosyl-L-methionine</keyword>
<dbReference type="PANTHER" id="PTHR11265">
    <property type="entry name" value="S-ADENOSYL-METHYLTRANSFERASE MRAW"/>
    <property type="match status" value="1"/>
</dbReference>
<evidence type="ECO:0000313" key="8">
    <source>
        <dbReference type="EMBL" id="RPJ67938.1"/>
    </source>
</evidence>
<comment type="similarity">
    <text evidence="1 7">Belongs to the methyltransferase superfamily. RsmH family.</text>
</comment>
<dbReference type="FunFam" id="1.10.150.170:FF:000001">
    <property type="entry name" value="Ribosomal RNA small subunit methyltransferase H"/>
    <property type="match status" value="1"/>
</dbReference>
<organism evidence="8 9">
    <name type="scientific">Alteromonas sediminis</name>
    <dbReference type="NCBI Taxonomy" id="2259342"/>
    <lineage>
        <taxon>Bacteria</taxon>
        <taxon>Pseudomonadati</taxon>
        <taxon>Pseudomonadota</taxon>
        <taxon>Gammaproteobacteria</taxon>
        <taxon>Alteromonadales</taxon>
        <taxon>Alteromonadaceae</taxon>
        <taxon>Alteromonas/Salinimonas group</taxon>
        <taxon>Alteromonas</taxon>
    </lineage>
</organism>
<dbReference type="EMBL" id="RPOK01000001">
    <property type="protein sequence ID" value="RPJ67938.1"/>
    <property type="molecule type" value="Genomic_DNA"/>
</dbReference>
<gene>
    <name evidence="7 8" type="primary">rsmH</name>
    <name evidence="8" type="ORF">DRW07_00555</name>
</gene>
<sequence length="317" mass="34605">MSGTNDYASPEHASVLLNECLEGLAIAPEGIYVDATFGRGGHSRAILASLGDSGRLIAFDRDPQAIEEGKALANQDARFSIIHSPFSDMAEQIDKLGLLGKVKGVLMDLGVSSPQLDQADRGFSFLRDGPLDMRMDTSSGLSAAQWLASAEEQDIAQVIKEFGEEKFGKRIAHGIVNARQLTPITRTLQLAKIIDESVPVKDKFKHPATRSFQAIRIYINAELDQLREGLKAAVSLLAPHGRLAVISFHSLEDRLVKRFMKDQSQGKAYPVGLPITAEQIDADRVLKLIGKAIKPSQAEIDINVRARSSVLRVAEKR</sequence>
<comment type="function">
    <text evidence="7">Specifically methylates the N4 position of cytidine in position 1402 (C1402) of 16S rRNA.</text>
</comment>
<keyword evidence="2 7" id="KW-0963">Cytoplasm</keyword>
<proteinExistence type="inferred from homology"/>
<dbReference type="InterPro" id="IPR023397">
    <property type="entry name" value="SAM-dep_MeTrfase_MraW_recog"/>
</dbReference>
<keyword evidence="9" id="KW-1185">Reference proteome</keyword>